<sequence>MSREKYNQVFDLLEKHHKWFSESIPLIASENIPSP</sequence>
<feature type="non-terminal residue" evidence="1">
    <location>
        <position position="35"/>
    </location>
</feature>
<reference evidence="1" key="1">
    <citation type="submission" date="2018-05" db="EMBL/GenBank/DDBJ databases">
        <authorList>
            <person name="Lanie J.A."/>
            <person name="Ng W.-L."/>
            <person name="Kazmierczak K.M."/>
            <person name="Andrzejewski T.M."/>
            <person name="Davidsen T.M."/>
            <person name="Wayne K.J."/>
            <person name="Tettelin H."/>
            <person name="Glass J.I."/>
            <person name="Rusch D."/>
            <person name="Podicherti R."/>
            <person name="Tsui H.-C.T."/>
            <person name="Winkler M.E."/>
        </authorList>
    </citation>
    <scope>NUCLEOTIDE SEQUENCE</scope>
</reference>
<name>A0A383DS26_9ZZZZ</name>
<dbReference type="InterPro" id="IPR015422">
    <property type="entry name" value="PyrdxlP-dep_Trfase_small"/>
</dbReference>
<dbReference type="Gene3D" id="3.90.1150.10">
    <property type="entry name" value="Aspartate Aminotransferase, domain 1"/>
    <property type="match status" value="1"/>
</dbReference>
<accession>A0A383DS26</accession>
<proteinExistence type="predicted"/>
<evidence type="ECO:0008006" key="2">
    <source>
        <dbReference type="Google" id="ProtNLM"/>
    </source>
</evidence>
<protein>
    <recommendedName>
        <fullName evidence="2">Serine hydroxymethyltransferase-like domain-containing protein</fullName>
    </recommendedName>
</protein>
<dbReference type="EMBL" id="UINC01219550">
    <property type="protein sequence ID" value="SVE47063.1"/>
    <property type="molecule type" value="Genomic_DNA"/>
</dbReference>
<gene>
    <name evidence="1" type="ORF">METZ01_LOCUS499917</name>
</gene>
<organism evidence="1">
    <name type="scientific">marine metagenome</name>
    <dbReference type="NCBI Taxonomy" id="408172"/>
    <lineage>
        <taxon>unclassified sequences</taxon>
        <taxon>metagenomes</taxon>
        <taxon>ecological metagenomes</taxon>
    </lineage>
</organism>
<evidence type="ECO:0000313" key="1">
    <source>
        <dbReference type="EMBL" id="SVE47063.1"/>
    </source>
</evidence>
<dbReference type="AlphaFoldDB" id="A0A383DS26"/>